<dbReference type="AlphaFoldDB" id="A0A1F6GMX0"/>
<gene>
    <name evidence="1" type="ORF">A2557_12695</name>
</gene>
<dbReference type="Pfam" id="PF08713">
    <property type="entry name" value="DNA_alkylation"/>
    <property type="match status" value="1"/>
</dbReference>
<proteinExistence type="predicted"/>
<evidence type="ECO:0000313" key="2">
    <source>
        <dbReference type="Proteomes" id="UP000177583"/>
    </source>
</evidence>
<comment type="caution">
    <text evidence="1">The sequence shown here is derived from an EMBL/GenBank/DDBJ whole genome shotgun (WGS) entry which is preliminary data.</text>
</comment>
<dbReference type="InterPro" id="IPR016024">
    <property type="entry name" value="ARM-type_fold"/>
</dbReference>
<dbReference type="Gene3D" id="1.25.40.290">
    <property type="entry name" value="ARM repeat domains"/>
    <property type="match status" value="1"/>
</dbReference>
<name>A0A1F6GMX0_9PROT</name>
<dbReference type="EMBL" id="MFNF01000057">
    <property type="protein sequence ID" value="OGG99448.1"/>
    <property type="molecule type" value="Genomic_DNA"/>
</dbReference>
<evidence type="ECO:0008006" key="3">
    <source>
        <dbReference type="Google" id="ProtNLM"/>
    </source>
</evidence>
<organism evidence="1 2">
    <name type="scientific">Candidatus Lambdaproteobacteria bacterium RIFOXYD2_FULL_56_26</name>
    <dbReference type="NCBI Taxonomy" id="1817773"/>
    <lineage>
        <taxon>Bacteria</taxon>
        <taxon>Pseudomonadati</taxon>
        <taxon>Pseudomonadota</taxon>
        <taxon>Candidatus Lambdaproteobacteria</taxon>
    </lineage>
</organism>
<evidence type="ECO:0000313" key="1">
    <source>
        <dbReference type="EMBL" id="OGG99448.1"/>
    </source>
</evidence>
<dbReference type="Proteomes" id="UP000177583">
    <property type="component" value="Unassembled WGS sequence"/>
</dbReference>
<sequence length="373" mass="42358">MSEAPFLIRNAFHPAMIQAQARRLKAAWGGFRAQEFEDQILPFLAPLGFKERGNLVLAGLLEFMPPYFPDAQQVLLKALPPKLEGTESIGYDGFICWPLGEFVAVRGLDFFEESMEVLYHLTQCFSAEAAIRPFLVRHQQKTLDRLKTWALDPNPHVRRLVSEGTRPRLPWAPALPQFKKDPTPVFPLLERLKNDPELYVRRSVANHLNDVTKDNPALALGLLESWGKKKSREIGWITRHALRSLAKKGDPRALSLLGFETKPEVVIEGFEIRPLRVKVGERLNFSCQLISKAQRKQHLMIDFVVHFQKADASLRAKVFKLTAKTLAPGARLEVSKSMVMKPLSTRRLYLGLHRLSIQVGGSVIKTLDFWIEA</sequence>
<dbReference type="InterPro" id="IPR014825">
    <property type="entry name" value="DNA_alkylation"/>
</dbReference>
<dbReference type="SUPFAM" id="SSF48371">
    <property type="entry name" value="ARM repeat"/>
    <property type="match status" value="1"/>
</dbReference>
<protein>
    <recommendedName>
        <fullName evidence="3">DNA alkylation repair protein</fullName>
    </recommendedName>
</protein>
<accession>A0A1F6GMX0</accession>
<reference evidence="1 2" key="1">
    <citation type="journal article" date="2016" name="Nat. Commun.">
        <title>Thousands of microbial genomes shed light on interconnected biogeochemical processes in an aquifer system.</title>
        <authorList>
            <person name="Anantharaman K."/>
            <person name="Brown C.T."/>
            <person name="Hug L.A."/>
            <person name="Sharon I."/>
            <person name="Castelle C.J."/>
            <person name="Probst A.J."/>
            <person name="Thomas B.C."/>
            <person name="Singh A."/>
            <person name="Wilkins M.J."/>
            <person name="Karaoz U."/>
            <person name="Brodie E.L."/>
            <person name="Williams K.H."/>
            <person name="Hubbard S.S."/>
            <person name="Banfield J.F."/>
        </authorList>
    </citation>
    <scope>NUCLEOTIDE SEQUENCE [LARGE SCALE GENOMIC DNA]</scope>
</reference>